<evidence type="ECO:0000313" key="1">
    <source>
        <dbReference type="EMBL" id="JAD99353.1"/>
    </source>
</evidence>
<name>A0A0A9EK12_ARUDO</name>
<dbReference type="EMBL" id="GBRH01198542">
    <property type="protein sequence ID" value="JAD99353.1"/>
    <property type="molecule type" value="Transcribed_RNA"/>
</dbReference>
<reference evidence="1" key="1">
    <citation type="submission" date="2014-09" db="EMBL/GenBank/DDBJ databases">
        <authorList>
            <person name="Magalhaes I.L.F."/>
            <person name="Oliveira U."/>
            <person name="Santos F.R."/>
            <person name="Vidigal T.H.D.A."/>
            <person name="Brescovit A.D."/>
            <person name="Santos A.J."/>
        </authorList>
    </citation>
    <scope>NUCLEOTIDE SEQUENCE</scope>
    <source>
        <tissue evidence="1">Shoot tissue taken approximately 20 cm above the soil surface</tissue>
    </source>
</reference>
<dbReference type="AlphaFoldDB" id="A0A0A9EK12"/>
<reference evidence="1" key="2">
    <citation type="journal article" date="2015" name="Data Brief">
        <title>Shoot transcriptome of the giant reed, Arundo donax.</title>
        <authorList>
            <person name="Barrero R.A."/>
            <person name="Guerrero F.D."/>
            <person name="Moolhuijzen P."/>
            <person name="Goolsby J.A."/>
            <person name="Tidwell J."/>
            <person name="Bellgard S.E."/>
            <person name="Bellgard M.I."/>
        </authorList>
    </citation>
    <scope>NUCLEOTIDE SEQUENCE</scope>
    <source>
        <tissue evidence="1">Shoot tissue taken approximately 20 cm above the soil surface</tissue>
    </source>
</reference>
<accession>A0A0A9EK12</accession>
<proteinExistence type="predicted"/>
<organism evidence="1">
    <name type="scientific">Arundo donax</name>
    <name type="common">Giant reed</name>
    <name type="synonym">Donax arundinaceus</name>
    <dbReference type="NCBI Taxonomy" id="35708"/>
    <lineage>
        <taxon>Eukaryota</taxon>
        <taxon>Viridiplantae</taxon>
        <taxon>Streptophyta</taxon>
        <taxon>Embryophyta</taxon>
        <taxon>Tracheophyta</taxon>
        <taxon>Spermatophyta</taxon>
        <taxon>Magnoliopsida</taxon>
        <taxon>Liliopsida</taxon>
        <taxon>Poales</taxon>
        <taxon>Poaceae</taxon>
        <taxon>PACMAD clade</taxon>
        <taxon>Arundinoideae</taxon>
        <taxon>Arundineae</taxon>
        <taxon>Arundo</taxon>
    </lineage>
</organism>
<protein>
    <submittedName>
        <fullName evidence="1">Uncharacterized protein</fullName>
    </submittedName>
</protein>
<sequence>MMHMSSLHRQIDQAVLNSAAYNALISSTSS</sequence>